<dbReference type="EMBL" id="UFVD01000001">
    <property type="protein sequence ID" value="SUX10583.1"/>
    <property type="molecule type" value="Genomic_DNA"/>
</dbReference>
<dbReference type="STRING" id="32024.GCA_000788295_01199"/>
<keyword evidence="1" id="KW-0436">Ligase</keyword>
<dbReference type="GeneID" id="93091212"/>
<organism evidence="1 2">
    <name type="scientific">Campylobacter sputorum subsp. sputorum</name>
    <dbReference type="NCBI Taxonomy" id="32024"/>
    <lineage>
        <taxon>Bacteria</taxon>
        <taxon>Pseudomonadati</taxon>
        <taxon>Campylobacterota</taxon>
        <taxon>Epsilonproteobacteria</taxon>
        <taxon>Campylobacterales</taxon>
        <taxon>Campylobacteraceae</taxon>
        <taxon>Campylobacter</taxon>
    </lineage>
</organism>
<reference evidence="1 2" key="1">
    <citation type="submission" date="2018-06" db="EMBL/GenBank/DDBJ databases">
        <authorList>
            <consortium name="Pathogen Informatics"/>
            <person name="Doyle S."/>
        </authorList>
    </citation>
    <scope>NUCLEOTIDE SEQUENCE [LARGE SCALE GENOMIC DNA]</scope>
    <source>
        <strain evidence="1 2">NCTC12475</strain>
    </source>
</reference>
<dbReference type="GO" id="GO:0008763">
    <property type="term" value="F:UDP-N-acetylmuramate-L-alanine ligase activity"/>
    <property type="evidence" value="ECO:0007669"/>
    <property type="project" value="UniProtKB-EC"/>
</dbReference>
<dbReference type="Proteomes" id="UP000254920">
    <property type="component" value="Unassembled WGS sequence"/>
</dbReference>
<keyword evidence="2" id="KW-1185">Reference proteome</keyword>
<dbReference type="EC" id="6.3.2.8" evidence="1"/>
<protein>
    <submittedName>
        <fullName evidence="1">UDP-N-acetylmuramate--L-alanine ligase (UDP-N-acetylmuramoyl-L-alanine synthetase)</fullName>
        <ecNumber evidence="1">6.3.2.8</ecNumber>
    </submittedName>
</protein>
<evidence type="ECO:0000313" key="1">
    <source>
        <dbReference type="EMBL" id="SUX10583.1"/>
    </source>
</evidence>
<dbReference type="OrthoDB" id="5358202at2"/>
<dbReference type="AlphaFoldDB" id="A0A381DIQ1"/>
<accession>A0A381DIQ1</accession>
<gene>
    <name evidence="1" type="ORF">NCTC12475_00780</name>
</gene>
<proteinExistence type="predicted"/>
<name>A0A381DIQ1_9BACT</name>
<evidence type="ECO:0000313" key="2">
    <source>
        <dbReference type="Proteomes" id="UP000254920"/>
    </source>
</evidence>
<sequence length="210" mass="24459">MSDKLFLYNYATQSKVPAYYTKFATLKESLEHYANDLLYPKNLKFTQAKDICLQSNLIIQAYKTKNFKKLKNTIGLPKLKAAQIYSELIHNEYNFDLIFRDFVHGKIVSKNADKKVYCKNSLIIIENGDEKLGIMTNYKKVDINNLNSLKCDIAKALDIKKDQNLQNLYIVCPRNLSFRKHIEIKAQNSDYMGVKIVPYTLTNLKIKEKR</sequence>
<dbReference type="RefSeq" id="WP_089182975.1">
    <property type="nucleotide sequence ID" value="NZ_CP043427.1"/>
</dbReference>